<dbReference type="Gene3D" id="3.10.450.240">
    <property type="match status" value="1"/>
</dbReference>
<evidence type="ECO:0000256" key="7">
    <source>
        <dbReference type="SAM" id="MobiDB-lite"/>
    </source>
</evidence>
<dbReference type="Proteomes" id="UP001141552">
    <property type="component" value="Unassembled WGS sequence"/>
</dbReference>
<proteinExistence type="inferred from homology"/>
<feature type="compositionally biased region" description="Basic residues" evidence="7">
    <location>
        <begin position="1"/>
        <end position="18"/>
    </location>
</feature>
<dbReference type="GO" id="GO:0030150">
    <property type="term" value="P:protein import into mitochondrial matrix"/>
    <property type="evidence" value="ECO:0007669"/>
    <property type="project" value="TreeGrafter"/>
</dbReference>
<dbReference type="InterPro" id="IPR007379">
    <property type="entry name" value="Tim44-like_dom"/>
</dbReference>
<keyword evidence="10" id="KW-1185">Reference proteome</keyword>
<dbReference type="PANTHER" id="PTHR10721">
    <property type="entry name" value="MITOCHONDRIAL IMPORT INNER MEMBRANE TRANSLOCASE SUBUNIT TIM44"/>
    <property type="match status" value="1"/>
</dbReference>
<evidence type="ECO:0000256" key="1">
    <source>
        <dbReference type="ARBA" id="ARBA00004273"/>
    </source>
</evidence>
<evidence type="ECO:0000256" key="2">
    <source>
        <dbReference type="ARBA" id="ARBA00009597"/>
    </source>
</evidence>
<dbReference type="InterPro" id="IPR032710">
    <property type="entry name" value="NTF2-like_dom_sf"/>
</dbReference>
<dbReference type="GO" id="GO:0051087">
    <property type="term" value="F:protein-folding chaperone binding"/>
    <property type="evidence" value="ECO:0007669"/>
    <property type="project" value="TreeGrafter"/>
</dbReference>
<reference evidence="9" key="2">
    <citation type="journal article" date="2023" name="Plants (Basel)">
        <title>Annotation of the Turnera subulata (Passifloraceae) Draft Genome Reveals the S-Locus Evolved after the Divergence of Turneroideae from Passifloroideae in a Stepwise Manner.</title>
        <authorList>
            <person name="Henning P.M."/>
            <person name="Roalson E.H."/>
            <person name="Mir W."/>
            <person name="McCubbin A.G."/>
            <person name="Shore J.S."/>
        </authorList>
    </citation>
    <scope>NUCLEOTIDE SEQUENCE</scope>
    <source>
        <strain evidence="9">F60SS</strain>
    </source>
</reference>
<dbReference type="Pfam" id="PF04280">
    <property type="entry name" value="Tim44"/>
    <property type="match status" value="1"/>
</dbReference>
<dbReference type="PANTHER" id="PTHR10721:SF1">
    <property type="entry name" value="MITOCHONDRIAL IMPORT INNER MEMBRANE TRANSLOCASE SUBUNIT TIM44"/>
    <property type="match status" value="1"/>
</dbReference>
<sequence length="270" mass="31317">MFQPMLKKRSLQPQKRSKSLFGSEKRNLQSPVVHRRKMVLAKKIVERLHLVKRQPNRIRVLMQSHPMFKRFSDIGEPVVTKSQEVCAIPLLQIAEDMREKWETSDNPIVLLFFPLLPISFSLVDFVAEVQEAVRGSYCLHEDACFVQGDTETLKKYCSDDVIKRCEAERRVYQNHGIFFYNKILHISEVDVTDTKMLGTTPMILVSFRTQQVHCVRDQHGQITEGSQDTIHTVFQAWAMEQVDPQELGEGAIYPIWKLKEIHQEGIQALI</sequence>
<protein>
    <recommendedName>
        <fullName evidence="8">Tim44-like domain-containing protein</fullName>
    </recommendedName>
</protein>
<comment type="similarity">
    <text evidence="2">Belongs to the Tim44 family.</text>
</comment>
<evidence type="ECO:0000256" key="4">
    <source>
        <dbReference type="ARBA" id="ARBA00022946"/>
    </source>
</evidence>
<dbReference type="InterPro" id="IPR039544">
    <property type="entry name" value="Tim44-like"/>
</dbReference>
<dbReference type="OrthoDB" id="1633834at2759"/>
<evidence type="ECO:0000313" key="9">
    <source>
        <dbReference type="EMBL" id="KAJ4828523.1"/>
    </source>
</evidence>
<name>A0A9Q0J4X6_9ROSI</name>
<comment type="caution">
    <text evidence="9">The sequence shown here is derived from an EMBL/GenBank/DDBJ whole genome shotgun (WGS) entry which is preliminary data.</text>
</comment>
<dbReference type="EMBL" id="JAKUCV010006150">
    <property type="protein sequence ID" value="KAJ4828523.1"/>
    <property type="molecule type" value="Genomic_DNA"/>
</dbReference>
<keyword evidence="6" id="KW-0472">Membrane</keyword>
<evidence type="ECO:0000313" key="10">
    <source>
        <dbReference type="Proteomes" id="UP001141552"/>
    </source>
</evidence>
<evidence type="ECO:0000256" key="5">
    <source>
        <dbReference type="ARBA" id="ARBA00023128"/>
    </source>
</evidence>
<comment type="subcellular location">
    <subcellularLocation>
        <location evidence="1">Mitochondrion inner membrane</location>
    </subcellularLocation>
</comment>
<gene>
    <name evidence="9" type="ORF">Tsubulata_050177</name>
</gene>
<keyword evidence="3" id="KW-0999">Mitochondrion inner membrane</keyword>
<evidence type="ECO:0000256" key="3">
    <source>
        <dbReference type="ARBA" id="ARBA00022792"/>
    </source>
</evidence>
<accession>A0A9Q0J4X6</accession>
<keyword evidence="5" id="KW-0496">Mitochondrion</keyword>
<evidence type="ECO:0000259" key="8">
    <source>
        <dbReference type="SMART" id="SM00978"/>
    </source>
</evidence>
<evidence type="ECO:0000256" key="6">
    <source>
        <dbReference type="ARBA" id="ARBA00023136"/>
    </source>
</evidence>
<dbReference type="GO" id="GO:0005743">
    <property type="term" value="C:mitochondrial inner membrane"/>
    <property type="evidence" value="ECO:0007669"/>
    <property type="project" value="UniProtKB-SubCell"/>
</dbReference>
<reference evidence="9" key="1">
    <citation type="submission" date="2022-02" db="EMBL/GenBank/DDBJ databases">
        <authorList>
            <person name="Henning P.M."/>
            <person name="McCubbin A.G."/>
            <person name="Shore J.S."/>
        </authorList>
    </citation>
    <scope>NUCLEOTIDE SEQUENCE</scope>
    <source>
        <strain evidence="9">F60SS</strain>
        <tissue evidence="9">Leaves</tissue>
    </source>
</reference>
<keyword evidence="4" id="KW-0809">Transit peptide</keyword>
<feature type="domain" description="Tim44-like" evidence="8">
    <location>
        <begin position="106"/>
        <end position="263"/>
    </location>
</feature>
<dbReference type="SMART" id="SM00978">
    <property type="entry name" value="Tim44"/>
    <property type="match status" value="1"/>
</dbReference>
<dbReference type="AlphaFoldDB" id="A0A9Q0J4X6"/>
<feature type="region of interest" description="Disordered" evidence="7">
    <location>
        <begin position="1"/>
        <end position="29"/>
    </location>
</feature>
<organism evidence="9 10">
    <name type="scientific">Turnera subulata</name>
    <dbReference type="NCBI Taxonomy" id="218843"/>
    <lineage>
        <taxon>Eukaryota</taxon>
        <taxon>Viridiplantae</taxon>
        <taxon>Streptophyta</taxon>
        <taxon>Embryophyta</taxon>
        <taxon>Tracheophyta</taxon>
        <taxon>Spermatophyta</taxon>
        <taxon>Magnoliopsida</taxon>
        <taxon>eudicotyledons</taxon>
        <taxon>Gunneridae</taxon>
        <taxon>Pentapetalae</taxon>
        <taxon>rosids</taxon>
        <taxon>fabids</taxon>
        <taxon>Malpighiales</taxon>
        <taxon>Passifloraceae</taxon>
        <taxon>Turnera</taxon>
    </lineage>
</organism>
<dbReference type="SUPFAM" id="SSF54427">
    <property type="entry name" value="NTF2-like"/>
    <property type="match status" value="1"/>
</dbReference>